<keyword evidence="6 7" id="KW-0804">Transcription</keyword>
<reference evidence="9 10" key="1">
    <citation type="submission" date="2019-06" db="EMBL/GenBank/DDBJ databases">
        <title>Mycoplasma falconis type strain whole genome sequence.</title>
        <authorList>
            <person name="Spergser J."/>
        </authorList>
    </citation>
    <scope>NUCLEOTIDE SEQUENCE [LARGE SCALE GENOMIC DNA]</scope>
    <source>
        <strain evidence="9 10">ATCC 51372</strain>
    </source>
</reference>
<comment type="caution">
    <text evidence="9">The sequence shown here is derived from an EMBL/GenBank/DDBJ whole genome shotgun (WGS) entry which is preliminary data.</text>
</comment>
<accession>A0A501X9E6</accession>
<keyword evidence="2 7" id="KW-0963">Cytoplasm</keyword>
<proteinExistence type="inferred from homology"/>
<evidence type="ECO:0000259" key="8">
    <source>
        <dbReference type="PROSITE" id="PS51740"/>
    </source>
</evidence>
<dbReference type="EMBL" id="VFSS01000008">
    <property type="protein sequence ID" value="TPE57152.1"/>
    <property type="molecule type" value="Genomic_DNA"/>
</dbReference>
<sequence length="146" mass="16695">MFGKYEHKLDDKNRLVVPAKILQELGSSFYVTIGLDKNLVLRSNEEFQKLTAKLQEGNYLSKENRAMSRYIFANTECLTPDKLGRVVISKHLLQKVAIEKEVVFVGNNLTCDIFAKDQYYKDEAELDHGDNVDELARKLLEQGVAL</sequence>
<evidence type="ECO:0000256" key="3">
    <source>
        <dbReference type="ARBA" id="ARBA00022737"/>
    </source>
</evidence>
<keyword evidence="10" id="KW-1185">Reference proteome</keyword>
<dbReference type="Gene3D" id="3.40.1550.20">
    <property type="entry name" value="Transcriptional regulator MraZ domain"/>
    <property type="match status" value="1"/>
</dbReference>
<evidence type="ECO:0000256" key="4">
    <source>
        <dbReference type="ARBA" id="ARBA00023015"/>
    </source>
</evidence>
<dbReference type="InterPro" id="IPR007159">
    <property type="entry name" value="SpoVT-AbrB_dom"/>
</dbReference>
<keyword evidence="3" id="KW-0677">Repeat</keyword>
<dbReference type="InterPro" id="IPR035644">
    <property type="entry name" value="MraZ_C"/>
</dbReference>
<dbReference type="Pfam" id="PF02381">
    <property type="entry name" value="MraZ"/>
    <property type="match status" value="2"/>
</dbReference>
<evidence type="ECO:0000256" key="1">
    <source>
        <dbReference type="ARBA" id="ARBA00013860"/>
    </source>
</evidence>
<dbReference type="GO" id="GO:0003700">
    <property type="term" value="F:DNA-binding transcription factor activity"/>
    <property type="evidence" value="ECO:0007669"/>
    <property type="project" value="UniProtKB-UniRule"/>
</dbReference>
<evidence type="ECO:0000313" key="10">
    <source>
        <dbReference type="Proteomes" id="UP000319776"/>
    </source>
</evidence>
<feature type="domain" description="SpoVT-AbrB" evidence="8">
    <location>
        <begin position="75"/>
        <end position="118"/>
    </location>
</feature>
<dbReference type="PANTHER" id="PTHR34701:SF1">
    <property type="entry name" value="TRANSCRIPTIONAL REGULATOR MRAZ"/>
    <property type="match status" value="1"/>
</dbReference>
<dbReference type="HAMAP" id="MF_01008">
    <property type="entry name" value="MraZ"/>
    <property type="match status" value="1"/>
</dbReference>
<evidence type="ECO:0000256" key="6">
    <source>
        <dbReference type="ARBA" id="ARBA00023163"/>
    </source>
</evidence>
<dbReference type="OrthoDB" id="9807753at2"/>
<comment type="similarity">
    <text evidence="7">Belongs to the MraZ family.</text>
</comment>
<dbReference type="CDD" id="cd16321">
    <property type="entry name" value="MraZ_C"/>
    <property type="match status" value="1"/>
</dbReference>
<keyword evidence="5 7" id="KW-0238">DNA-binding</keyword>
<dbReference type="PROSITE" id="PS51740">
    <property type="entry name" value="SPOVT_ABRB"/>
    <property type="match status" value="2"/>
</dbReference>
<protein>
    <recommendedName>
        <fullName evidence="1 7">Transcriptional regulator MraZ</fullName>
    </recommendedName>
</protein>
<dbReference type="AlphaFoldDB" id="A0A501X9E6"/>
<gene>
    <name evidence="7 9" type="primary">mraZ</name>
    <name evidence="9" type="ORF">FJO69_02360</name>
</gene>
<keyword evidence="4 7" id="KW-0805">Transcription regulation</keyword>
<dbReference type="InterPro" id="IPR035642">
    <property type="entry name" value="MraZ_N"/>
</dbReference>
<dbReference type="GO" id="GO:0009295">
    <property type="term" value="C:nucleoid"/>
    <property type="evidence" value="ECO:0007669"/>
    <property type="project" value="UniProtKB-SubCell"/>
</dbReference>
<evidence type="ECO:0000313" key="9">
    <source>
        <dbReference type="EMBL" id="TPE57152.1"/>
    </source>
</evidence>
<dbReference type="InterPro" id="IPR038619">
    <property type="entry name" value="MraZ_sf"/>
</dbReference>
<evidence type="ECO:0000256" key="7">
    <source>
        <dbReference type="HAMAP-Rule" id="MF_01008"/>
    </source>
</evidence>
<comment type="subcellular location">
    <subcellularLocation>
        <location evidence="7">Cytoplasm</location>
        <location evidence="7">Nucleoid</location>
    </subcellularLocation>
</comment>
<name>A0A501X9E6_9BACT</name>
<feature type="domain" description="SpoVT-AbrB" evidence="8">
    <location>
        <begin position="4"/>
        <end position="46"/>
    </location>
</feature>
<dbReference type="InterPro" id="IPR020603">
    <property type="entry name" value="MraZ_dom"/>
</dbReference>
<organism evidence="9 10">
    <name type="scientific">[Mycoplasma] falconis</name>
    <dbReference type="NCBI Taxonomy" id="92403"/>
    <lineage>
        <taxon>Bacteria</taxon>
        <taxon>Bacillati</taxon>
        <taxon>Mycoplasmatota</taxon>
        <taxon>Mycoplasmoidales</taxon>
        <taxon>Metamycoplasmataceae</taxon>
        <taxon>Metamycoplasma</taxon>
    </lineage>
</organism>
<dbReference type="GO" id="GO:0005737">
    <property type="term" value="C:cytoplasm"/>
    <property type="evidence" value="ECO:0007669"/>
    <property type="project" value="UniProtKB-UniRule"/>
</dbReference>
<dbReference type="SUPFAM" id="SSF89447">
    <property type="entry name" value="AbrB/MazE/MraZ-like"/>
    <property type="match status" value="1"/>
</dbReference>
<dbReference type="GO" id="GO:2000143">
    <property type="term" value="P:negative regulation of DNA-templated transcription initiation"/>
    <property type="evidence" value="ECO:0007669"/>
    <property type="project" value="TreeGrafter"/>
</dbReference>
<dbReference type="CDD" id="cd16320">
    <property type="entry name" value="MraZ_N"/>
    <property type="match status" value="1"/>
</dbReference>
<dbReference type="GO" id="GO:0000976">
    <property type="term" value="F:transcription cis-regulatory region binding"/>
    <property type="evidence" value="ECO:0007669"/>
    <property type="project" value="TreeGrafter"/>
</dbReference>
<dbReference type="InterPro" id="IPR037914">
    <property type="entry name" value="SpoVT-AbrB_sf"/>
</dbReference>
<dbReference type="InterPro" id="IPR003444">
    <property type="entry name" value="MraZ"/>
</dbReference>
<evidence type="ECO:0000256" key="2">
    <source>
        <dbReference type="ARBA" id="ARBA00022490"/>
    </source>
</evidence>
<dbReference type="Proteomes" id="UP000319776">
    <property type="component" value="Unassembled WGS sequence"/>
</dbReference>
<dbReference type="RefSeq" id="WP_140781452.1">
    <property type="nucleotide sequence ID" value="NZ_VFSS01000008.1"/>
</dbReference>
<comment type="subunit">
    <text evidence="7">Forms oligomers.</text>
</comment>
<evidence type="ECO:0000256" key="5">
    <source>
        <dbReference type="ARBA" id="ARBA00023125"/>
    </source>
</evidence>
<dbReference type="PANTHER" id="PTHR34701">
    <property type="entry name" value="TRANSCRIPTIONAL REGULATOR MRAZ"/>
    <property type="match status" value="1"/>
</dbReference>